<dbReference type="RefSeq" id="XP_007860266.1">
    <property type="nucleotide sequence ID" value="XM_007862075.1"/>
</dbReference>
<dbReference type="PANTHER" id="PTHR12598">
    <property type="entry name" value="COPPER HOMEOSTASIS PROTEIN CUTC"/>
    <property type="match status" value="1"/>
</dbReference>
<dbReference type="EMBL" id="KB469296">
    <property type="protein sequence ID" value="EPQ60465.1"/>
    <property type="molecule type" value="Genomic_DNA"/>
</dbReference>
<name>S7RZM2_GLOTA</name>
<dbReference type="AlphaFoldDB" id="S7RZM2"/>
<dbReference type="eggNOG" id="KOG4013">
    <property type="taxonomic scope" value="Eukaryota"/>
</dbReference>
<dbReference type="GO" id="GO:0005507">
    <property type="term" value="F:copper ion binding"/>
    <property type="evidence" value="ECO:0007669"/>
    <property type="project" value="TreeGrafter"/>
</dbReference>
<sequence>MHRIVLEVCVDSVESAVAAVNGGADRLEVCANIGVGGGTTPSMGLLKAISSVVPHTPLMVMIRPRIGDFLYSGSEFDVMLEDIRAFTQLGTASGIVFGILDAAGEVDVARSRKIVEEASPLQGTSLSTESDIAEARFHYGLSPSAPSSLPTLCSLFRYRSRPKADSRQGPKLLVGSGINPGTIQPVLDALLSLGLEEVHMSGGRWVEGGMQFRRDGLGMGAGRQVEWSVWRTSEQAVREVREILDKATVHAA</sequence>
<dbReference type="SUPFAM" id="SSF110395">
    <property type="entry name" value="CutC-like"/>
    <property type="match status" value="1"/>
</dbReference>
<proteinExistence type="inferred from homology"/>
<protein>
    <recommendedName>
        <fullName evidence="2">Copper homeostasis protein cutC homolog</fullName>
    </recommendedName>
</protein>
<dbReference type="InterPro" id="IPR036822">
    <property type="entry name" value="CutC-like_dom_sf"/>
</dbReference>
<dbReference type="Pfam" id="PF03932">
    <property type="entry name" value="CutC"/>
    <property type="match status" value="1"/>
</dbReference>
<evidence type="ECO:0000313" key="4">
    <source>
        <dbReference type="Proteomes" id="UP000030669"/>
    </source>
</evidence>
<accession>S7RZM2</accession>
<evidence type="ECO:0000313" key="3">
    <source>
        <dbReference type="EMBL" id="EPQ60465.1"/>
    </source>
</evidence>
<comment type="similarity">
    <text evidence="1">Belongs to the CutC family.</text>
</comment>
<keyword evidence="4" id="KW-1185">Reference proteome</keyword>
<gene>
    <name evidence="3" type="ORF">GLOTRDRAFT_31628</name>
</gene>
<dbReference type="Gene3D" id="3.20.20.380">
    <property type="entry name" value="Copper homeostasis (CutC) domain"/>
    <property type="match status" value="2"/>
</dbReference>
<dbReference type="GeneID" id="19305404"/>
<dbReference type="HOGENOM" id="CLU_050555_3_2_1"/>
<dbReference type="Proteomes" id="UP000030669">
    <property type="component" value="Unassembled WGS sequence"/>
</dbReference>
<reference evidence="3 4" key="1">
    <citation type="journal article" date="2012" name="Science">
        <title>The Paleozoic origin of enzymatic lignin decomposition reconstructed from 31 fungal genomes.</title>
        <authorList>
            <person name="Floudas D."/>
            <person name="Binder M."/>
            <person name="Riley R."/>
            <person name="Barry K."/>
            <person name="Blanchette R.A."/>
            <person name="Henrissat B."/>
            <person name="Martinez A.T."/>
            <person name="Otillar R."/>
            <person name="Spatafora J.W."/>
            <person name="Yadav J.S."/>
            <person name="Aerts A."/>
            <person name="Benoit I."/>
            <person name="Boyd A."/>
            <person name="Carlson A."/>
            <person name="Copeland A."/>
            <person name="Coutinho P.M."/>
            <person name="de Vries R.P."/>
            <person name="Ferreira P."/>
            <person name="Findley K."/>
            <person name="Foster B."/>
            <person name="Gaskell J."/>
            <person name="Glotzer D."/>
            <person name="Gorecki P."/>
            <person name="Heitman J."/>
            <person name="Hesse C."/>
            <person name="Hori C."/>
            <person name="Igarashi K."/>
            <person name="Jurgens J.A."/>
            <person name="Kallen N."/>
            <person name="Kersten P."/>
            <person name="Kohler A."/>
            <person name="Kuees U."/>
            <person name="Kumar T.K.A."/>
            <person name="Kuo A."/>
            <person name="LaButti K."/>
            <person name="Larrondo L.F."/>
            <person name="Lindquist E."/>
            <person name="Ling A."/>
            <person name="Lombard V."/>
            <person name="Lucas S."/>
            <person name="Lundell T."/>
            <person name="Martin R."/>
            <person name="McLaughlin D.J."/>
            <person name="Morgenstern I."/>
            <person name="Morin E."/>
            <person name="Murat C."/>
            <person name="Nagy L.G."/>
            <person name="Nolan M."/>
            <person name="Ohm R.A."/>
            <person name="Patyshakuliyeva A."/>
            <person name="Rokas A."/>
            <person name="Ruiz-Duenas F.J."/>
            <person name="Sabat G."/>
            <person name="Salamov A."/>
            <person name="Samejima M."/>
            <person name="Schmutz J."/>
            <person name="Slot J.C."/>
            <person name="St John F."/>
            <person name="Stenlid J."/>
            <person name="Sun H."/>
            <person name="Sun S."/>
            <person name="Syed K."/>
            <person name="Tsang A."/>
            <person name="Wiebenga A."/>
            <person name="Young D."/>
            <person name="Pisabarro A."/>
            <person name="Eastwood D.C."/>
            <person name="Martin F."/>
            <person name="Cullen D."/>
            <person name="Grigoriev I.V."/>
            <person name="Hibbett D.S."/>
        </authorList>
    </citation>
    <scope>NUCLEOTIDE SEQUENCE [LARGE SCALE GENOMIC DNA]</scope>
    <source>
        <strain evidence="3 4">ATCC 11539</strain>
    </source>
</reference>
<evidence type="ECO:0000256" key="1">
    <source>
        <dbReference type="ARBA" id="ARBA00007768"/>
    </source>
</evidence>
<dbReference type="PANTHER" id="PTHR12598:SF0">
    <property type="entry name" value="COPPER HOMEOSTASIS PROTEIN CUTC HOMOLOG"/>
    <property type="match status" value="1"/>
</dbReference>
<dbReference type="STRING" id="670483.S7RZM2"/>
<dbReference type="OMA" id="VMIRPRT"/>
<organism evidence="3 4">
    <name type="scientific">Gloeophyllum trabeum (strain ATCC 11539 / FP-39264 / Madison 617)</name>
    <name type="common">Brown rot fungus</name>
    <dbReference type="NCBI Taxonomy" id="670483"/>
    <lineage>
        <taxon>Eukaryota</taxon>
        <taxon>Fungi</taxon>
        <taxon>Dikarya</taxon>
        <taxon>Basidiomycota</taxon>
        <taxon>Agaricomycotina</taxon>
        <taxon>Agaricomycetes</taxon>
        <taxon>Gloeophyllales</taxon>
        <taxon>Gloeophyllaceae</taxon>
        <taxon>Gloeophyllum</taxon>
    </lineage>
</organism>
<dbReference type="KEGG" id="gtr:GLOTRDRAFT_31628"/>
<dbReference type="InterPro" id="IPR005627">
    <property type="entry name" value="CutC-like"/>
</dbReference>
<dbReference type="OrthoDB" id="7392499at2759"/>
<evidence type="ECO:0000256" key="2">
    <source>
        <dbReference type="ARBA" id="ARBA00019014"/>
    </source>
</evidence>